<dbReference type="NCBIfam" id="NF033543">
    <property type="entry name" value="transpos_IS256"/>
    <property type="match status" value="1"/>
</dbReference>
<evidence type="ECO:0000256" key="5">
    <source>
        <dbReference type="ARBA" id="ARBA00023172"/>
    </source>
</evidence>
<accession>A0A5C2HDG5</accession>
<organism evidence="7 8">
    <name type="scientific">Malaciobacter pacificus</name>
    <dbReference type="NCBI Taxonomy" id="1080223"/>
    <lineage>
        <taxon>Bacteria</taxon>
        <taxon>Pseudomonadati</taxon>
        <taxon>Campylobacterota</taxon>
        <taxon>Epsilonproteobacteria</taxon>
        <taxon>Campylobacterales</taxon>
        <taxon>Arcobacteraceae</taxon>
        <taxon>Malaciobacter</taxon>
    </lineage>
</organism>
<dbReference type="AlphaFoldDB" id="A0A5C2HDG5"/>
<protein>
    <recommendedName>
        <fullName evidence="6">Mutator family transposase</fullName>
    </recommendedName>
</protein>
<gene>
    <name evidence="7" type="ORF">APAC_2124</name>
</gene>
<keyword evidence="6" id="KW-0814">Transposable element</keyword>
<dbReference type="OrthoDB" id="9815585at2"/>
<dbReference type="EMBL" id="CP035928">
    <property type="protein sequence ID" value="QEP35196.1"/>
    <property type="molecule type" value="Genomic_DNA"/>
</dbReference>
<sequence>MNQTLDLTDALNQIKAGAKIDGKDGVLAPLIKQLTEAALQAELESHLTTEINKNRKNGKSTKTMKSSVGEFELEIPRDRNGSYEPQIVKKHQTHISDHIEEKILSLYALGNSYSQISEHIQELYGIEFSKATISAVTDKIIPLLKEWQQRPLESIYPFVWLDAIHYKIKENGKYISKAVYTILGVGLNGKKEILGLYLSENEGANFWLQVLTDLNNRGVQDILIASVDGLKGFPEAINAIFPNTEVQLCIVHQIRNSIRYVASKNQKEFMKDLKLIYQAISKEAAEMELDNLESKWGKKYPIVIKSWRNKWEHLSAYFKYTEEIRRIIYTTNIIESVHRQFRKLTKTKGAFPNENSLLKLLYMGIQNASKKWTMPIWNWSLTISQLAILFEGRLDESLNL</sequence>
<proteinExistence type="inferred from homology"/>
<evidence type="ECO:0000313" key="8">
    <source>
        <dbReference type="Proteomes" id="UP000322726"/>
    </source>
</evidence>
<dbReference type="InterPro" id="IPR001207">
    <property type="entry name" value="Transposase_mutator"/>
</dbReference>
<keyword evidence="8" id="KW-1185">Reference proteome</keyword>
<dbReference type="PANTHER" id="PTHR33217">
    <property type="entry name" value="TRANSPOSASE FOR INSERTION SEQUENCE ELEMENT IS1081"/>
    <property type="match status" value="1"/>
</dbReference>
<name>A0A5C2HDG5_9BACT</name>
<dbReference type="PANTHER" id="PTHR33217:SF8">
    <property type="entry name" value="MUTATOR FAMILY TRANSPOSASE"/>
    <property type="match status" value="1"/>
</dbReference>
<comment type="function">
    <text evidence="1 6">Required for the transposition of the insertion element.</text>
</comment>
<comment type="similarity">
    <text evidence="2 6">Belongs to the transposase mutator family.</text>
</comment>
<dbReference type="GO" id="GO:0004803">
    <property type="term" value="F:transposase activity"/>
    <property type="evidence" value="ECO:0007669"/>
    <property type="project" value="UniProtKB-UniRule"/>
</dbReference>
<reference evidence="7 8" key="2">
    <citation type="submission" date="2019-09" db="EMBL/GenBank/DDBJ databases">
        <title>Complete genome sequencing of four Arcobacter species reveals a diverse suite of mobile elements.</title>
        <authorList>
            <person name="Miller W.G."/>
            <person name="Yee E."/>
            <person name="Bono J.L."/>
        </authorList>
    </citation>
    <scope>NUCLEOTIDE SEQUENCE [LARGE SCALE GENOMIC DNA]</scope>
    <source>
        <strain evidence="7 8">LMG 26638</strain>
    </source>
</reference>
<dbReference type="Proteomes" id="UP000322726">
    <property type="component" value="Chromosome"/>
</dbReference>
<keyword evidence="5 6" id="KW-0233">DNA recombination</keyword>
<keyword evidence="3 6" id="KW-0815">Transposition</keyword>
<evidence type="ECO:0000256" key="6">
    <source>
        <dbReference type="RuleBase" id="RU365089"/>
    </source>
</evidence>
<dbReference type="Pfam" id="PF00872">
    <property type="entry name" value="Transposase_mut"/>
    <property type="match status" value="1"/>
</dbReference>
<evidence type="ECO:0000256" key="3">
    <source>
        <dbReference type="ARBA" id="ARBA00022578"/>
    </source>
</evidence>
<keyword evidence="4 6" id="KW-0238">DNA-binding</keyword>
<evidence type="ECO:0000256" key="2">
    <source>
        <dbReference type="ARBA" id="ARBA00010961"/>
    </source>
</evidence>
<evidence type="ECO:0000256" key="4">
    <source>
        <dbReference type="ARBA" id="ARBA00023125"/>
    </source>
</evidence>
<dbReference type="GO" id="GO:0006313">
    <property type="term" value="P:DNA transposition"/>
    <property type="evidence" value="ECO:0007669"/>
    <property type="project" value="UniProtKB-UniRule"/>
</dbReference>
<dbReference type="RefSeq" id="WP_130234095.1">
    <property type="nucleotide sequence ID" value="NZ_BMEF01000036.1"/>
</dbReference>
<evidence type="ECO:0000256" key="1">
    <source>
        <dbReference type="ARBA" id="ARBA00002190"/>
    </source>
</evidence>
<reference evidence="8" key="1">
    <citation type="submission" date="2019-09" db="EMBL/GenBank/DDBJ databases">
        <title>Complete genome sequencing of four Arcobacter species reveals a diverse suite of mobile elements.</title>
        <authorList>
            <person name="On S.L.W."/>
            <person name="Miller W.G."/>
            <person name="Biggs P."/>
            <person name="Cornelius A."/>
            <person name="Vandamme P."/>
        </authorList>
    </citation>
    <scope>NUCLEOTIDE SEQUENCE [LARGE SCALE GENOMIC DNA]</scope>
    <source>
        <strain evidence="8">LMG 26638</strain>
    </source>
</reference>
<dbReference type="KEGG" id="apai:APAC_2124"/>
<evidence type="ECO:0000313" key="7">
    <source>
        <dbReference type="EMBL" id="QEP35196.1"/>
    </source>
</evidence>
<dbReference type="GO" id="GO:0003677">
    <property type="term" value="F:DNA binding"/>
    <property type="evidence" value="ECO:0007669"/>
    <property type="project" value="UniProtKB-UniRule"/>
</dbReference>
<reference evidence="7 8" key="3">
    <citation type="submission" date="2019-09" db="EMBL/GenBank/DDBJ databases">
        <title>Taxonomic note: a critical rebuttal of the proposed division of the genus Arcobacter into six genera, emended descriptions of Arcobacter anaerophilus and the genus Arcobacter, and an assessment of genus-level boundaries for Epsilonproteobacteria using in silico genomic comparator tools.</title>
        <authorList>
            <person name="On S.L.W."/>
            <person name="Miller W.G."/>
            <person name="Biggs P."/>
            <person name="Cornelius A."/>
            <person name="Vandamme P."/>
        </authorList>
    </citation>
    <scope>NUCLEOTIDE SEQUENCE [LARGE SCALE GENOMIC DNA]</scope>
    <source>
        <strain evidence="7 8">LMG 26638</strain>
    </source>
</reference>